<dbReference type="PANTHER" id="PTHR24305">
    <property type="entry name" value="CYTOCHROME P450"/>
    <property type="match status" value="1"/>
</dbReference>
<dbReference type="Proteomes" id="UP000245464">
    <property type="component" value="Chromosome 6"/>
</dbReference>
<evidence type="ECO:0000313" key="8">
    <source>
        <dbReference type="EMBL" id="KAI1511009.1"/>
    </source>
</evidence>
<dbReference type="GO" id="GO:0004497">
    <property type="term" value="F:monooxygenase activity"/>
    <property type="evidence" value="ECO:0007669"/>
    <property type="project" value="UniProtKB-KW"/>
</dbReference>
<keyword evidence="3 5" id="KW-0479">Metal-binding</keyword>
<evidence type="ECO:0000256" key="5">
    <source>
        <dbReference type="PIRSR" id="PIRSR602401-1"/>
    </source>
</evidence>
<dbReference type="EMBL" id="NRDI02000015">
    <property type="protein sequence ID" value="KAI1511009.1"/>
    <property type="molecule type" value="Genomic_DNA"/>
</dbReference>
<dbReference type="OMA" id="PDECSLW"/>
<feature type="binding site" description="axial binding residue" evidence="5">
    <location>
        <position position="518"/>
    </location>
    <ligand>
        <name>heme</name>
        <dbReference type="ChEBI" id="CHEBI:30413"/>
    </ligand>
    <ligandPart>
        <name>Fe</name>
        <dbReference type="ChEBI" id="CHEBI:18248"/>
    </ligandPart>
</feature>
<dbReference type="InterPro" id="IPR050121">
    <property type="entry name" value="Cytochrome_P450_monoxygenase"/>
</dbReference>
<comment type="cofactor">
    <cofactor evidence="1 5">
        <name>heme</name>
        <dbReference type="ChEBI" id="CHEBI:30413"/>
    </cofactor>
</comment>
<evidence type="ECO:0000256" key="2">
    <source>
        <dbReference type="ARBA" id="ARBA00010617"/>
    </source>
</evidence>
<comment type="caution">
    <text evidence="8">The sequence shown here is derived from an EMBL/GenBank/DDBJ whole genome shotgun (WGS) entry which is preliminary data.</text>
</comment>
<dbReference type="GO" id="GO:0005506">
    <property type="term" value="F:iron ion binding"/>
    <property type="evidence" value="ECO:0007669"/>
    <property type="project" value="InterPro"/>
</dbReference>
<evidence type="ECO:0000256" key="4">
    <source>
        <dbReference type="ARBA" id="ARBA00023004"/>
    </source>
</evidence>
<gene>
    <name evidence="8" type="ORF">Ptr86124_010130</name>
    <name evidence="7" type="ORF">PtrM4_115960</name>
</gene>
<dbReference type="Pfam" id="PF00067">
    <property type="entry name" value="p450"/>
    <property type="match status" value="1"/>
</dbReference>
<comment type="similarity">
    <text evidence="2 6">Belongs to the cytochrome P450 family.</text>
</comment>
<evidence type="ECO:0000256" key="3">
    <source>
        <dbReference type="ARBA" id="ARBA00022723"/>
    </source>
</evidence>
<keyword evidence="6" id="KW-0560">Oxidoreductase</keyword>
<protein>
    <submittedName>
        <fullName evidence="7 8">Cytochrome P450</fullName>
    </submittedName>
</protein>
<evidence type="ECO:0000256" key="1">
    <source>
        <dbReference type="ARBA" id="ARBA00001971"/>
    </source>
</evidence>
<dbReference type="PANTHER" id="PTHR24305:SF166">
    <property type="entry name" value="CYTOCHROME P450 12A4, MITOCHONDRIAL-RELATED"/>
    <property type="match status" value="1"/>
</dbReference>
<dbReference type="GO" id="GO:0020037">
    <property type="term" value="F:heme binding"/>
    <property type="evidence" value="ECO:0007669"/>
    <property type="project" value="InterPro"/>
</dbReference>
<dbReference type="PRINTS" id="PR00385">
    <property type="entry name" value="P450"/>
</dbReference>
<dbReference type="OrthoDB" id="1470350at2759"/>
<dbReference type="PRINTS" id="PR00463">
    <property type="entry name" value="EP450I"/>
</dbReference>
<dbReference type="EMBL" id="NQIK02000006">
    <property type="protein sequence ID" value="KAF7569181.1"/>
    <property type="molecule type" value="Genomic_DNA"/>
</dbReference>
<keyword evidence="4 5" id="KW-0408">Iron</keyword>
<dbReference type="SUPFAM" id="SSF48264">
    <property type="entry name" value="Cytochrome P450"/>
    <property type="match status" value="1"/>
</dbReference>
<dbReference type="Proteomes" id="UP000249757">
    <property type="component" value="Unassembled WGS sequence"/>
</dbReference>
<organism evidence="8 9">
    <name type="scientific">Pyrenophora tritici-repentis</name>
    <dbReference type="NCBI Taxonomy" id="45151"/>
    <lineage>
        <taxon>Eukaryota</taxon>
        <taxon>Fungi</taxon>
        <taxon>Dikarya</taxon>
        <taxon>Ascomycota</taxon>
        <taxon>Pezizomycotina</taxon>
        <taxon>Dothideomycetes</taxon>
        <taxon>Pleosporomycetidae</taxon>
        <taxon>Pleosporales</taxon>
        <taxon>Pleosporineae</taxon>
        <taxon>Pleosporaceae</taxon>
        <taxon>Pyrenophora</taxon>
    </lineage>
</organism>
<reference evidence="8" key="2">
    <citation type="submission" date="2021-05" db="EMBL/GenBank/DDBJ databases">
        <authorList>
            <person name="Moolhuijzen P.M."/>
            <person name="Moffat C.S."/>
        </authorList>
    </citation>
    <scope>NUCLEOTIDE SEQUENCE</scope>
    <source>
        <strain evidence="8">86-124</strain>
    </source>
</reference>
<dbReference type="Gene3D" id="1.10.630.10">
    <property type="entry name" value="Cytochrome P450"/>
    <property type="match status" value="1"/>
</dbReference>
<keyword evidence="6" id="KW-0503">Monooxygenase</keyword>
<accession>A0A2W1I2Q2</accession>
<evidence type="ECO:0000256" key="6">
    <source>
        <dbReference type="RuleBase" id="RU000461"/>
    </source>
</evidence>
<dbReference type="PROSITE" id="PS00086">
    <property type="entry name" value="CYTOCHROME_P450"/>
    <property type="match status" value="1"/>
</dbReference>
<name>A0A2W1I2Q2_9PLEO</name>
<keyword evidence="9" id="KW-1185">Reference proteome</keyword>
<dbReference type="InterPro" id="IPR017972">
    <property type="entry name" value="Cyt_P450_CS"/>
</dbReference>
<keyword evidence="5 6" id="KW-0349">Heme</keyword>
<dbReference type="GO" id="GO:0016705">
    <property type="term" value="F:oxidoreductase activity, acting on paired donors, with incorporation or reduction of molecular oxygen"/>
    <property type="evidence" value="ECO:0007669"/>
    <property type="project" value="InterPro"/>
</dbReference>
<dbReference type="InterPro" id="IPR002401">
    <property type="entry name" value="Cyt_P450_E_grp-I"/>
</dbReference>
<dbReference type="CDD" id="cd11070">
    <property type="entry name" value="CYP56-like"/>
    <property type="match status" value="1"/>
</dbReference>
<reference evidence="9" key="4">
    <citation type="journal article" date="2022" name="Microb. Genom.">
        <title>A global pangenome for the wheat fungal pathogen Pyrenophora tritici-repentis and prediction of effector protein structural homology.</title>
        <authorList>
            <person name="Moolhuijzen P.M."/>
            <person name="See P.T."/>
            <person name="Shi G."/>
            <person name="Powell H.R."/>
            <person name="Cockram J."/>
            <person name="Jorgensen L.N."/>
            <person name="Benslimane H."/>
            <person name="Strelkov S.E."/>
            <person name="Turner J."/>
            <person name="Liu Z."/>
            <person name="Moffat C.S."/>
        </authorList>
    </citation>
    <scope>NUCLEOTIDE SEQUENCE [LARGE SCALE GENOMIC DNA]</scope>
</reference>
<evidence type="ECO:0000313" key="9">
    <source>
        <dbReference type="Proteomes" id="UP000249757"/>
    </source>
</evidence>
<proteinExistence type="inferred from homology"/>
<reference evidence="8" key="3">
    <citation type="journal article" date="2022" name="bioRxiv">
        <title>A global pangenome for the wheat fungal pathogen Pyrenophora tritici-repentis and prediction of effector protein structural homology.</title>
        <authorList>
            <person name="Moolhuijzen P."/>
            <person name="See P.T."/>
            <person name="Shi G."/>
            <person name="Powell H.R."/>
            <person name="Cockram J."/>
            <person name="Jorgensen L.N."/>
            <person name="Benslimane H."/>
            <person name="Strelkov S.E."/>
            <person name="Turner J."/>
            <person name="Liu Z."/>
            <person name="Moffat C.S."/>
        </authorList>
    </citation>
    <scope>NUCLEOTIDE SEQUENCE</scope>
    <source>
        <strain evidence="8">86-124</strain>
    </source>
</reference>
<dbReference type="InterPro" id="IPR036396">
    <property type="entry name" value="Cyt_P450_sf"/>
</dbReference>
<reference evidence="7" key="1">
    <citation type="journal article" date="2018" name="BMC Genomics">
        <title>Comparative genomics of the wheat fungal pathogen Pyrenophora tritici-repentis reveals chromosomal variations and genome plasticity.</title>
        <authorList>
            <person name="Moolhuijzen P."/>
            <person name="See P.T."/>
            <person name="Hane J.K."/>
            <person name="Shi G."/>
            <person name="Liu Z."/>
            <person name="Oliver R.P."/>
            <person name="Moffat C.S."/>
        </authorList>
    </citation>
    <scope>NUCLEOTIDE SEQUENCE [LARGE SCALE GENOMIC DNA]</scope>
    <source>
        <strain evidence="7">M4</strain>
    </source>
</reference>
<dbReference type="InterPro" id="IPR001128">
    <property type="entry name" value="Cyt_P450"/>
</dbReference>
<sequence length="586" mass="64339">MGSLSAGLITLTLLYVASRLWHLNYNYRVARAAGLPVIICPYDPDSTLHTILCVPLRPILCSLLPGPIFAIVELTIWGWEFRDKAAIHEKLGPAFIFVTTGRNRLVCADPSMAHAIMMKRKDFVHTYITNKAMGFLGANIITAKDDSWSRQRRIVAPALNERISQDVWTESTEQASSLADTLHLPSTTHSLEKSSEAVTGVRTIAMNVLARIAYGYNKPFAASQSSDLQAANFSYVDAIELCTQFLALAAFIPGGLLRLPIMPRLLQTIGAAMKQLPELTRDMLDQERSKGSSTPSSGRSTIMSTLVRLSDQGKDQVSSGNSLLVEKNQQTTEASTSGSSYLTEEEIAGNLFIFTAAGFDTTANTMSYAITLLAACPEWQAWIQAEIDTVFGDTLGGVDGESALPEYATAFPKLKRCLAVMLETLRLYPPVTLLTRSTTTPQTIQLENSSTSFHLPAPISVYINTVALHTSTSIWGPDALEFNPSRWLRPVSGEGAELEIMTPPRCTYLPWSVGPRICPGQKMAQVEFVAVIATLFRKCTAQPIVKKGESMQQAKQRLLDLTQDSQAGLTLQMNRPKEVSLKWTKR</sequence>
<dbReference type="AlphaFoldDB" id="A0A2W1I2Q2"/>
<evidence type="ECO:0000313" key="7">
    <source>
        <dbReference type="EMBL" id="KAF7569181.1"/>
    </source>
</evidence>